<feature type="transmembrane region" description="Helical" evidence="2">
    <location>
        <begin position="289"/>
        <end position="310"/>
    </location>
</feature>
<dbReference type="AlphaFoldDB" id="A0AAD7J7L4"/>
<dbReference type="EMBL" id="JARKIB010000043">
    <property type="protein sequence ID" value="KAJ7757971.1"/>
    <property type="molecule type" value="Genomic_DNA"/>
</dbReference>
<feature type="compositionally biased region" description="Low complexity" evidence="1">
    <location>
        <begin position="32"/>
        <end position="46"/>
    </location>
</feature>
<feature type="compositionally biased region" description="Basic and acidic residues" evidence="1">
    <location>
        <begin position="90"/>
        <end position="100"/>
    </location>
</feature>
<dbReference type="Proteomes" id="UP001215598">
    <property type="component" value="Unassembled WGS sequence"/>
</dbReference>
<evidence type="ECO:0000313" key="5">
    <source>
        <dbReference type="Proteomes" id="UP001215598"/>
    </source>
</evidence>
<dbReference type="InterPro" id="IPR018247">
    <property type="entry name" value="EF_Hand_1_Ca_BS"/>
</dbReference>
<accession>A0AAD7J7L4</accession>
<dbReference type="Pfam" id="PF20153">
    <property type="entry name" value="DUF6535"/>
    <property type="match status" value="1"/>
</dbReference>
<feature type="compositionally biased region" description="Polar residues" evidence="1">
    <location>
        <begin position="65"/>
        <end position="75"/>
    </location>
</feature>
<feature type="compositionally biased region" description="Basic and acidic residues" evidence="1">
    <location>
        <begin position="9"/>
        <end position="24"/>
    </location>
</feature>
<feature type="transmembrane region" description="Helical" evidence="2">
    <location>
        <begin position="316"/>
        <end position="336"/>
    </location>
</feature>
<keyword evidence="2" id="KW-0812">Transmembrane</keyword>
<reference evidence="4" key="1">
    <citation type="submission" date="2023-03" db="EMBL/GenBank/DDBJ databases">
        <title>Massive genome expansion in bonnet fungi (Mycena s.s.) driven by repeated elements and novel gene families across ecological guilds.</title>
        <authorList>
            <consortium name="Lawrence Berkeley National Laboratory"/>
            <person name="Harder C.B."/>
            <person name="Miyauchi S."/>
            <person name="Viragh M."/>
            <person name="Kuo A."/>
            <person name="Thoen E."/>
            <person name="Andreopoulos B."/>
            <person name="Lu D."/>
            <person name="Skrede I."/>
            <person name="Drula E."/>
            <person name="Henrissat B."/>
            <person name="Morin E."/>
            <person name="Kohler A."/>
            <person name="Barry K."/>
            <person name="LaButti K."/>
            <person name="Morin E."/>
            <person name="Salamov A."/>
            <person name="Lipzen A."/>
            <person name="Mereny Z."/>
            <person name="Hegedus B."/>
            <person name="Baldrian P."/>
            <person name="Stursova M."/>
            <person name="Weitz H."/>
            <person name="Taylor A."/>
            <person name="Grigoriev I.V."/>
            <person name="Nagy L.G."/>
            <person name="Martin F."/>
            <person name="Kauserud H."/>
        </authorList>
    </citation>
    <scope>NUCLEOTIDE SEQUENCE</scope>
    <source>
        <strain evidence="4">CBHHK182m</strain>
    </source>
</reference>
<evidence type="ECO:0000256" key="1">
    <source>
        <dbReference type="SAM" id="MobiDB-lite"/>
    </source>
</evidence>
<gene>
    <name evidence="4" type="ORF">B0H16DRAFT_1689430</name>
</gene>
<sequence length="1063" mass="119693">MASIEDTDVEPRADDKKAASKTDIEPIADNEPQSALPPASSSIPPSTNTSGTEAQPELLPDNERPVNTLQASSGTAPLGASFPVPLPPKENAKIDHGADTHKRHRPLNKPSPPPPAASGGNAVLQPLADSERLISTLQDCFANLLKEQKEQTNRLIEELKPKPPPTTDKKTEFWKAYKTIADEYDKDYRENMSLTSAGLFSAVDSAFIIQIQPEIQPQGSSQIILIAECLLYASLSLALLAALLAVLGKQWLVYYAAAGERGSIESRGLDRQRKLDGLRKWKFDALMQLFPLLLQFALLVFSAALSTYLWTIHHSLAIIVMSFTSLGVVAYFLLLASAMFSQDSPFQTPLAHFTVHLVPRSWRSRSRAVLKEGFIQFKELIGHISTVSSSYIQCSQDLLPCFTKQQTKSLIPEKPALLFSMTDIKTSSEIPAVSWVLQTSTDPVMLAQTAHLIIDLQWPSNMDVQPQMNRLWENFLACFKYHNDYDDDDCLELDEIRDGMHDRAVQLGRFLYRPSLMLNNSVNLKWILDGLPLVYQRHTKISYLETLLVKLEDSTLDLDCAEFSDYLFCVYAFLVDGEPSRSDTLCLDKSMDFAKKIIQTTHRLAGSSNDNKGWNFPAEDRRFIIYQFCGQLPKSEGWVNLVLTTGLLTHKWGGIPSEPAENLSGADWIYDTLKSSVIPTEDTAEWDGETAAGIAGLLLALCDYGAPPLKEHTHLILHAISIGGDILKPVGLLVLQPNFMNWFQDPKLGPMLQEASVWTFITNWNKQTVSYYWDNKCIVLGHALAEIPSWQSYLRQHLCSWITLFFNSNGRLVEEYDSAIINIWKPATSGYTFRNSHEEALGLTYTILSQFWKEFDFSMSKSQEWMSELYCSRQVVFSETLRMVQGDEQVELHFDVTKATDFTNTFSIPLRSSFVQAAGAARHEIMQHSQEESSKGWVGVLEQVAKMLDDVANNMPIPTDLEKDKDHWKNVEIQSYKEFDKLEELLGKLTSGSQINVWIVVEFPPYLLKFCKEYSSAQLRAILDDDDDSHLEMWRKDPFIYCSDTMRGQVEGNCTRGALTHPG</sequence>
<comment type="caution">
    <text evidence="4">The sequence shown here is derived from an EMBL/GenBank/DDBJ whole genome shotgun (WGS) entry which is preliminary data.</text>
</comment>
<dbReference type="PROSITE" id="PS00018">
    <property type="entry name" value="EF_HAND_1"/>
    <property type="match status" value="1"/>
</dbReference>
<organism evidence="4 5">
    <name type="scientific">Mycena metata</name>
    <dbReference type="NCBI Taxonomy" id="1033252"/>
    <lineage>
        <taxon>Eukaryota</taxon>
        <taxon>Fungi</taxon>
        <taxon>Dikarya</taxon>
        <taxon>Basidiomycota</taxon>
        <taxon>Agaricomycotina</taxon>
        <taxon>Agaricomycetes</taxon>
        <taxon>Agaricomycetidae</taxon>
        <taxon>Agaricales</taxon>
        <taxon>Marasmiineae</taxon>
        <taxon>Mycenaceae</taxon>
        <taxon>Mycena</taxon>
    </lineage>
</organism>
<feature type="region of interest" description="Disordered" evidence="1">
    <location>
        <begin position="1"/>
        <end position="122"/>
    </location>
</feature>
<evidence type="ECO:0000256" key="2">
    <source>
        <dbReference type="SAM" id="Phobius"/>
    </source>
</evidence>
<keyword evidence="5" id="KW-1185">Reference proteome</keyword>
<dbReference type="InterPro" id="IPR045338">
    <property type="entry name" value="DUF6535"/>
</dbReference>
<evidence type="ECO:0000259" key="3">
    <source>
        <dbReference type="Pfam" id="PF20153"/>
    </source>
</evidence>
<evidence type="ECO:0000313" key="4">
    <source>
        <dbReference type="EMBL" id="KAJ7757971.1"/>
    </source>
</evidence>
<name>A0AAD7J7L4_9AGAR</name>
<keyword evidence="2" id="KW-0472">Membrane</keyword>
<feature type="transmembrane region" description="Helical" evidence="2">
    <location>
        <begin position="223"/>
        <end position="247"/>
    </location>
</feature>
<feature type="domain" description="DUF6535" evidence="3">
    <location>
        <begin position="224"/>
        <end position="311"/>
    </location>
</feature>
<proteinExistence type="predicted"/>
<protein>
    <recommendedName>
        <fullName evidence="3">DUF6535 domain-containing protein</fullName>
    </recommendedName>
</protein>
<keyword evidence="2" id="KW-1133">Transmembrane helix</keyword>